<accession>A0A1V2K6D3</accession>
<dbReference type="Gene3D" id="1.10.3290.10">
    <property type="entry name" value="Fido-like domain"/>
    <property type="match status" value="1"/>
</dbReference>
<comment type="caution">
    <text evidence="4">The sequence shown here is derived from an EMBL/GenBank/DDBJ whole genome shotgun (WGS) entry which is preliminary data.</text>
</comment>
<dbReference type="InterPro" id="IPR036597">
    <property type="entry name" value="Fido-like_dom_sf"/>
</dbReference>
<evidence type="ECO:0000313" key="4">
    <source>
        <dbReference type="EMBL" id="ONH53283.1"/>
    </source>
</evidence>
<evidence type="ECO:0000259" key="3">
    <source>
        <dbReference type="PROSITE" id="PS51459"/>
    </source>
</evidence>
<evidence type="ECO:0000256" key="2">
    <source>
        <dbReference type="PIRSR" id="PIRSR640198-2"/>
    </source>
</evidence>
<protein>
    <recommendedName>
        <fullName evidence="3">Fido domain-containing protein</fullName>
    </recommendedName>
</protein>
<dbReference type="InterPro" id="IPR003812">
    <property type="entry name" value="Fido"/>
</dbReference>
<sequence>MAKVHKPVDFNVLLNQYGMEVFDLARVFKAVDDKGRYLHWDEFRRYPSQGVTKEAAWAAIKLARACGSKSLELRSECGSPFFLYTTDFCDAVIHAIEQLTSRLGGAAASSAHYRDNAKYLVDALMMEEAISSAQLEGASTTRKIAKDMLAKERAPLNDDERMILNNYQLMKHAKFNKDESLSIALICEFQSIATAGVDEEDARPGHIREDDGIFVGGPGDEVVHQPPHASLLPARLEALCQFANERHDGQEGRPFIHPVIKAIILHFMMGYEHPFRDGNGRTARCLFYWFMLKSGYWPFEYISISALLKEAPMQYGRSYIYTQTDAFDLTYFVIYQLRVVERAMSAFMRHFESKRLEALELMTWVQALQLSDGLNYRQGHFLKKVLQHPGRIFTPKELTHDYDISENTARNDLEKWVSMKVLLKVQEGKAFLYIAREDAEAQLKKIAGAR</sequence>
<dbReference type="InterPro" id="IPR040198">
    <property type="entry name" value="Fido_containing"/>
</dbReference>
<dbReference type="AlphaFoldDB" id="A0A1V2K6D3"/>
<name>A0A1V2K6D3_PSECE</name>
<organism evidence="4 5">
    <name type="scientific">Pseudomonas cedrina subsp. cedrina</name>
    <dbReference type="NCBI Taxonomy" id="76762"/>
    <lineage>
        <taxon>Bacteria</taxon>
        <taxon>Pseudomonadati</taxon>
        <taxon>Pseudomonadota</taxon>
        <taxon>Gammaproteobacteria</taxon>
        <taxon>Pseudomonadales</taxon>
        <taxon>Pseudomonadaceae</taxon>
        <taxon>Pseudomonas</taxon>
    </lineage>
</organism>
<feature type="domain" description="Fido" evidence="3">
    <location>
        <begin position="181"/>
        <end position="338"/>
    </location>
</feature>
<dbReference type="PROSITE" id="PS51459">
    <property type="entry name" value="FIDO"/>
    <property type="match status" value="1"/>
</dbReference>
<dbReference type="GO" id="GO:0005524">
    <property type="term" value="F:ATP binding"/>
    <property type="evidence" value="ECO:0007669"/>
    <property type="project" value="UniProtKB-KW"/>
</dbReference>
<dbReference type="PANTHER" id="PTHR13504:SF38">
    <property type="entry name" value="FIDO DOMAIN-CONTAINING PROTEIN"/>
    <property type="match status" value="1"/>
</dbReference>
<dbReference type="PANTHER" id="PTHR13504">
    <property type="entry name" value="FIDO DOMAIN-CONTAINING PROTEIN DDB_G0283145"/>
    <property type="match status" value="1"/>
</dbReference>
<reference evidence="4 5" key="1">
    <citation type="submission" date="2016-10" db="EMBL/GenBank/DDBJ databases">
        <title>Pseudomonas lactis sp. nov. and Pseudomonas paralactis sp. nov., isolated from bovine raw milk.</title>
        <authorList>
            <person name="Von Neubeck M."/>
            <person name="Huptas C."/>
            <person name="Glueck C."/>
            <person name="Krewinkel M."/>
            <person name="Stoeckel M."/>
            <person name="Stressler T."/>
            <person name="Fischer L."/>
            <person name="Hinrichs J."/>
            <person name="Scherer S."/>
            <person name="Wenning M."/>
        </authorList>
    </citation>
    <scope>NUCLEOTIDE SEQUENCE [LARGE SCALE GENOMIC DNA]</scope>
    <source>
        <strain evidence="4 5">DSM 17516</strain>
    </source>
</reference>
<dbReference type="SUPFAM" id="SSF140931">
    <property type="entry name" value="Fic-like"/>
    <property type="match status" value="1"/>
</dbReference>
<keyword evidence="2" id="KW-0547">Nucleotide-binding</keyword>
<proteinExistence type="predicted"/>
<feature type="active site" evidence="1">
    <location>
        <position position="273"/>
    </location>
</feature>
<evidence type="ECO:0000313" key="5">
    <source>
        <dbReference type="Proteomes" id="UP000189295"/>
    </source>
</evidence>
<keyword evidence="2" id="KW-0067">ATP-binding</keyword>
<dbReference type="RefSeq" id="WP_076952521.1">
    <property type="nucleotide sequence ID" value="NZ_MNPW01000007.1"/>
</dbReference>
<gene>
    <name evidence="4" type="ORF">BLL36_16520</name>
</gene>
<dbReference type="Pfam" id="PF02661">
    <property type="entry name" value="Fic"/>
    <property type="match status" value="1"/>
</dbReference>
<feature type="binding site" evidence="2">
    <location>
        <begin position="277"/>
        <end position="284"/>
    </location>
    <ligand>
        <name>ATP</name>
        <dbReference type="ChEBI" id="CHEBI:30616"/>
    </ligand>
</feature>
<dbReference type="Proteomes" id="UP000189295">
    <property type="component" value="Unassembled WGS sequence"/>
</dbReference>
<dbReference type="OrthoDB" id="9807853at2"/>
<evidence type="ECO:0000256" key="1">
    <source>
        <dbReference type="PIRSR" id="PIRSR640198-1"/>
    </source>
</evidence>
<dbReference type="EMBL" id="MNPW01000007">
    <property type="protein sequence ID" value="ONH53283.1"/>
    <property type="molecule type" value="Genomic_DNA"/>
</dbReference>